<comment type="caution">
    <text evidence="2">The sequence shown here is derived from an EMBL/GenBank/DDBJ whole genome shotgun (WGS) entry which is preliminary data.</text>
</comment>
<sequence>MKTPRQAKGNAFSVTEPFEASFLCIANVKSASRPYDRLERRRRDSKNPCRSRGRFAIHCATKAPMDLLKLLTQGENEEQGCSKGRGGGRRGGGRGIGRRKRMKRRRRKRRRTRRGRRRRMRRRKRRRRKRSRMNKKRMKRRRSRRRRKRGRMNRERMSTRRRRGRRLRGRTGGK</sequence>
<dbReference type="AlphaFoldDB" id="A0AAV4BVN6"/>
<feature type="region of interest" description="Disordered" evidence="1">
    <location>
        <begin position="74"/>
        <end position="174"/>
    </location>
</feature>
<gene>
    <name evidence="2" type="ORF">PoB_004968000</name>
</gene>
<name>A0AAV4BVN6_9GAST</name>
<dbReference type="Proteomes" id="UP000735302">
    <property type="component" value="Unassembled WGS sequence"/>
</dbReference>
<evidence type="ECO:0000313" key="3">
    <source>
        <dbReference type="Proteomes" id="UP000735302"/>
    </source>
</evidence>
<feature type="compositionally biased region" description="Basic residues" evidence="1">
    <location>
        <begin position="86"/>
        <end position="151"/>
    </location>
</feature>
<dbReference type="EMBL" id="BLXT01005502">
    <property type="protein sequence ID" value="GFO23175.1"/>
    <property type="molecule type" value="Genomic_DNA"/>
</dbReference>
<evidence type="ECO:0000256" key="1">
    <source>
        <dbReference type="SAM" id="MobiDB-lite"/>
    </source>
</evidence>
<evidence type="ECO:0000313" key="2">
    <source>
        <dbReference type="EMBL" id="GFO23175.1"/>
    </source>
</evidence>
<protein>
    <submittedName>
        <fullName evidence="2">Uncharacterized protein</fullName>
    </submittedName>
</protein>
<feature type="compositionally biased region" description="Basic residues" evidence="1">
    <location>
        <begin position="159"/>
        <end position="174"/>
    </location>
</feature>
<proteinExistence type="predicted"/>
<organism evidence="2 3">
    <name type="scientific">Plakobranchus ocellatus</name>
    <dbReference type="NCBI Taxonomy" id="259542"/>
    <lineage>
        <taxon>Eukaryota</taxon>
        <taxon>Metazoa</taxon>
        <taxon>Spiralia</taxon>
        <taxon>Lophotrochozoa</taxon>
        <taxon>Mollusca</taxon>
        <taxon>Gastropoda</taxon>
        <taxon>Heterobranchia</taxon>
        <taxon>Euthyneura</taxon>
        <taxon>Panpulmonata</taxon>
        <taxon>Sacoglossa</taxon>
        <taxon>Placobranchoidea</taxon>
        <taxon>Plakobranchidae</taxon>
        <taxon>Plakobranchus</taxon>
    </lineage>
</organism>
<reference evidence="2 3" key="1">
    <citation type="journal article" date="2021" name="Elife">
        <title>Chloroplast acquisition without the gene transfer in kleptoplastic sea slugs, Plakobranchus ocellatus.</title>
        <authorList>
            <person name="Maeda T."/>
            <person name="Takahashi S."/>
            <person name="Yoshida T."/>
            <person name="Shimamura S."/>
            <person name="Takaki Y."/>
            <person name="Nagai Y."/>
            <person name="Toyoda A."/>
            <person name="Suzuki Y."/>
            <person name="Arimoto A."/>
            <person name="Ishii H."/>
            <person name="Satoh N."/>
            <person name="Nishiyama T."/>
            <person name="Hasebe M."/>
            <person name="Maruyama T."/>
            <person name="Minagawa J."/>
            <person name="Obokata J."/>
            <person name="Shigenobu S."/>
        </authorList>
    </citation>
    <scope>NUCLEOTIDE SEQUENCE [LARGE SCALE GENOMIC DNA]</scope>
</reference>
<accession>A0AAV4BVN6</accession>
<keyword evidence="3" id="KW-1185">Reference proteome</keyword>